<evidence type="ECO:0000256" key="1">
    <source>
        <dbReference type="SAM" id="MobiDB-lite"/>
    </source>
</evidence>
<accession>A0A8J5Y380</accession>
<protein>
    <submittedName>
        <fullName evidence="2">Uncharacterized protein</fullName>
    </submittedName>
</protein>
<proteinExistence type="predicted"/>
<organism evidence="2 3">
    <name type="scientific">Diacronema lutheri</name>
    <name type="common">Unicellular marine alga</name>
    <name type="synonym">Monochrysis lutheri</name>
    <dbReference type="NCBI Taxonomy" id="2081491"/>
    <lineage>
        <taxon>Eukaryota</taxon>
        <taxon>Haptista</taxon>
        <taxon>Haptophyta</taxon>
        <taxon>Pavlovophyceae</taxon>
        <taxon>Pavlovales</taxon>
        <taxon>Pavlovaceae</taxon>
        <taxon>Diacronema</taxon>
    </lineage>
</organism>
<evidence type="ECO:0000313" key="2">
    <source>
        <dbReference type="EMBL" id="KAG8470329.1"/>
    </source>
</evidence>
<evidence type="ECO:0000313" key="3">
    <source>
        <dbReference type="Proteomes" id="UP000751190"/>
    </source>
</evidence>
<name>A0A8J5Y380_DIALT</name>
<dbReference type="EMBL" id="JAGTXO010000001">
    <property type="protein sequence ID" value="KAG8470329.1"/>
    <property type="molecule type" value="Genomic_DNA"/>
</dbReference>
<sequence length="74" mass="8352">MGNLCNPPAPEVEAPLTEPKPVNKPVLVKQLTRPSIKATMEWEKRTGKRYKKLTPDERPDADKEIMQLAKDLGI</sequence>
<gene>
    <name evidence="2" type="ORF">KFE25_008750</name>
</gene>
<dbReference type="AlphaFoldDB" id="A0A8J5Y380"/>
<dbReference type="OrthoDB" id="10368719at2759"/>
<feature type="region of interest" description="Disordered" evidence="1">
    <location>
        <begin position="1"/>
        <end position="21"/>
    </location>
</feature>
<reference evidence="2" key="1">
    <citation type="submission" date="2021-05" db="EMBL/GenBank/DDBJ databases">
        <title>The genome of the haptophyte Pavlova lutheri (Diacronema luteri, Pavlovales) - a model for lipid biosynthesis in eukaryotic algae.</title>
        <authorList>
            <person name="Hulatt C.J."/>
            <person name="Posewitz M.C."/>
        </authorList>
    </citation>
    <scope>NUCLEOTIDE SEQUENCE</scope>
    <source>
        <strain evidence="2">NIVA-4/92</strain>
    </source>
</reference>
<keyword evidence="3" id="KW-1185">Reference proteome</keyword>
<dbReference type="Proteomes" id="UP000751190">
    <property type="component" value="Unassembled WGS sequence"/>
</dbReference>
<comment type="caution">
    <text evidence="2">The sequence shown here is derived from an EMBL/GenBank/DDBJ whole genome shotgun (WGS) entry which is preliminary data.</text>
</comment>